<gene>
    <name evidence="6" type="ORF">SAMN02746091_01084</name>
</gene>
<dbReference type="FunFam" id="3.40.640.10:FF:000004">
    <property type="entry name" value="Acetylornithine aminotransferase"/>
    <property type="match status" value="1"/>
</dbReference>
<proteinExistence type="inferred from homology"/>
<dbReference type="Gene3D" id="3.90.1150.10">
    <property type="entry name" value="Aspartate Aminotransferase, domain 1"/>
    <property type="match status" value="1"/>
</dbReference>
<dbReference type="InterPro" id="IPR015424">
    <property type="entry name" value="PyrdxlP-dep_Trfase"/>
</dbReference>
<dbReference type="CDD" id="cd00610">
    <property type="entry name" value="OAT_like"/>
    <property type="match status" value="1"/>
</dbReference>
<evidence type="ECO:0000256" key="3">
    <source>
        <dbReference type="ARBA" id="ARBA00022679"/>
    </source>
</evidence>
<comment type="similarity">
    <text evidence="5">Belongs to the class-III pyridoxal-phosphate-dependent aminotransferase family.</text>
</comment>
<dbReference type="GO" id="GO:0008483">
    <property type="term" value="F:transaminase activity"/>
    <property type="evidence" value="ECO:0007669"/>
    <property type="project" value="UniProtKB-KW"/>
</dbReference>
<dbReference type="GO" id="GO:0042802">
    <property type="term" value="F:identical protein binding"/>
    <property type="evidence" value="ECO:0007669"/>
    <property type="project" value="TreeGrafter"/>
</dbReference>
<keyword evidence="2 6" id="KW-0032">Aminotransferase</keyword>
<dbReference type="InterPro" id="IPR015422">
    <property type="entry name" value="PyrdxlP-dep_Trfase_small"/>
</dbReference>
<evidence type="ECO:0000313" key="7">
    <source>
        <dbReference type="Proteomes" id="UP000184423"/>
    </source>
</evidence>
<keyword evidence="7" id="KW-1185">Reference proteome</keyword>
<dbReference type="PANTHER" id="PTHR11986">
    <property type="entry name" value="AMINOTRANSFERASE CLASS III"/>
    <property type="match status" value="1"/>
</dbReference>
<dbReference type="Pfam" id="PF00202">
    <property type="entry name" value="Aminotran_3"/>
    <property type="match status" value="1"/>
</dbReference>
<dbReference type="InterPro" id="IPR015421">
    <property type="entry name" value="PyrdxlP-dep_Trfase_major"/>
</dbReference>
<dbReference type="PIRSF" id="PIRSF000521">
    <property type="entry name" value="Transaminase_4ab_Lys_Orn"/>
    <property type="match status" value="1"/>
</dbReference>
<evidence type="ECO:0000256" key="1">
    <source>
        <dbReference type="ARBA" id="ARBA00001933"/>
    </source>
</evidence>
<sequence length="466" mass="51420">MKVKDYYRDFITVDEALNLKRNEVRENYKEYVNSAAVQLLGLLDFDKHFVKAKGTKVYDEDGKEYIDFLGGYGALNVGHNNEYVLEGIKKAVGLPNILQASIYNFAGVLAKNLSLLTGGQLKRTFFANSGAEAVEGALKIAKIASGKSKIAYCQNSFHGKSMGALSVTGREKYQNPFKPLVPDCYPVPYGDDKALEDLLKMGGFAAFIVEPIQGEGGINVPPSGYLRRAREICDKYGVYLIIDEIQTGFGRTGYMFAYQAEEIVPDIMCFAKSIGGGIVPIGGYIAKDEIWKKAYGSVDKAFLHTSTFGGNTLACAAGIATIEYLVENNLDRQAKEKGDYFIKKLLELKAKYPVIKDVRGRGLMIGLEFEEPKGILNKITAGKLSELSKEYFASLVAGKLMNEYGIITAYTLNNPNVIRLEPPLIVEYDEIDKVLFALEDIFEKNGGFLSLGLESGKQVIKSLFKK</sequence>
<organism evidence="6 7">
    <name type="scientific">Caloramator proteoclasticus DSM 10124</name>
    <dbReference type="NCBI Taxonomy" id="1121262"/>
    <lineage>
        <taxon>Bacteria</taxon>
        <taxon>Bacillati</taxon>
        <taxon>Bacillota</taxon>
        <taxon>Clostridia</taxon>
        <taxon>Eubacteriales</taxon>
        <taxon>Clostridiaceae</taxon>
        <taxon>Caloramator</taxon>
    </lineage>
</organism>
<keyword evidence="3 6" id="KW-0808">Transferase</keyword>
<dbReference type="RefSeq" id="WP_143290245.1">
    <property type="nucleotide sequence ID" value="NZ_FQVG01000015.1"/>
</dbReference>
<evidence type="ECO:0000313" key="6">
    <source>
        <dbReference type="EMBL" id="SHE76912.1"/>
    </source>
</evidence>
<dbReference type="EMBL" id="FQVG01000015">
    <property type="protein sequence ID" value="SHE76912.1"/>
    <property type="molecule type" value="Genomic_DNA"/>
</dbReference>
<evidence type="ECO:0000256" key="2">
    <source>
        <dbReference type="ARBA" id="ARBA00022576"/>
    </source>
</evidence>
<dbReference type="Gene3D" id="3.40.640.10">
    <property type="entry name" value="Type I PLP-dependent aspartate aminotransferase-like (Major domain)"/>
    <property type="match status" value="1"/>
</dbReference>
<dbReference type="Proteomes" id="UP000184423">
    <property type="component" value="Unassembled WGS sequence"/>
</dbReference>
<protein>
    <submittedName>
        <fullName evidence="6">Putrescine aminotransferase</fullName>
    </submittedName>
</protein>
<dbReference type="GO" id="GO:0030170">
    <property type="term" value="F:pyridoxal phosphate binding"/>
    <property type="evidence" value="ECO:0007669"/>
    <property type="project" value="InterPro"/>
</dbReference>
<dbReference type="InterPro" id="IPR049704">
    <property type="entry name" value="Aminotrans_3_PPA_site"/>
</dbReference>
<evidence type="ECO:0000256" key="4">
    <source>
        <dbReference type="ARBA" id="ARBA00022898"/>
    </source>
</evidence>
<dbReference type="InterPro" id="IPR050103">
    <property type="entry name" value="Class-III_PLP-dep_AT"/>
</dbReference>
<comment type="cofactor">
    <cofactor evidence="1">
        <name>pyridoxal 5'-phosphate</name>
        <dbReference type="ChEBI" id="CHEBI:597326"/>
    </cofactor>
</comment>
<dbReference type="PROSITE" id="PS00600">
    <property type="entry name" value="AA_TRANSFER_CLASS_3"/>
    <property type="match status" value="1"/>
</dbReference>
<dbReference type="PANTHER" id="PTHR11986:SF79">
    <property type="entry name" value="ACETYLORNITHINE AMINOTRANSFERASE, MITOCHONDRIAL"/>
    <property type="match status" value="1"/>
</dbReference>
<evidence type="ECO:0000256" key="5">
    <source>
        <dbReference type="RuleBase" id="RU003560"/>
    </source>
</evidence>
<dbReference type="SUPFAM" id="SSF53383">
    <property type="entry name" value="PLP-dependent transferases"/>
    <property type="match status" value="1"/>
</dbReference>
<accession>A0A1M4W7G4</accession>
<name>A0A1M4W7G4_9CLOT</name>
<reference evidence="7" key="1">
    <citation type="submission" date="2016-11" db="EMBL/GenBank/DDBJ databases">
        <authorList>
            <person name="Varghese N."/>
            <person name="Submissions S."/>
        </authorList>
    </citation>
    <scope>NUCLEOTIDE SEQUENCE [LARGE SCALE GENOMIC DNA]</scope>
    <source>
        <strain evidence="7">DSM 10124</strain>
    </source>
</reference>
<keyword evidence="4 5" id="KW-0663">Pyridoxal phosphate</keyword>
<dbReference type="AlphaFoldDB" id="A0A1M4W7G4"/>
<dbReference type="InterPro" id="IPR005814">
    <property type="entry name" value="Aminotrans_3"/>
</dbReference>